<name>A0A1B9GNY0_9TREE</name>
<dbReference type="AlphaFoldDB" id="A0A1B9GNY0"/>
<keyword evidence="2" id="KW-0472">Membrane</keyword>
<dbReference type="EMBL" id="KV700129">
    <property type="protein sequence ID" value="OCF32727.1"/>
    <property type="molecule type" value="Genomic_DNA"/>
</dbReference>
<evidence type="ECO:0000313" key="5">
    <source>
        <dbReference type="EMBL" id="OCF32727.1"/>
    </source>
</evidence>
<dbReference type="Proteomes" id="UP000092666">
    <property type="component" value="Unassembled WGS sequence"/>
</dbReference>
<feature type="domain" description="Polysaccharide lyase 14" evidence="4">
    <location>
        <begin position="135"/>
        <end position="355"/>
    </location>
</feature>
<protein>
    <submittedName>
        <fullName evidence="5">Alginate lyase</fullName>
    </submittedName>
</protein>
<reference evidence="6" key="2">
    <citation type="submission" date="2013-12" db="EMBL/GenBank/DDBJ databases">
        <title>Evolution of pathogenesis and genome organization in the Tremellales.</title>
        <authorList>
            <person name="Cuomo C."/>
            <person name="Litvintseva A."/>
            <person name="Heitman J."/>
            <person name="Chen Y."/>
            <person name="Sun S."/>
            <person name="Springer D."/>
            <person name="Dromer F."/>
            <person name="Young S."/>
            <person name="Zeng Q."/>
            <person name="Chapman S."/>
            <person name="Gujja S."/>
            <person name="Saif S."/>
            <person name="Birren B."/>
        </authorList>
    </citation>
    <scope>NUCLEOTIDE SEQUENCE [LARGE SCALE GENOMIC DNA]</scope>
    <source>
        <strain evidence="6">BCC8398</strain>
    </source>
</reference>
<keyword evidence="6" id="KW-1185">Reference proteome</keyword>
<dbReference type="Gene3D" id="2.60.120.200">
    <property type="match status" value="1"/>
</dbReference>
<keyword evidence="2" id="KW-1133">Transmembrane helix</keyword>
<evidence type="ECO:0000256" key="3">
    <source>
        <dbReference type="SAM" id="SignalP"/>
    </source>
</evidence>
<feature type="chain" id="PRO_5008627204" evidence="3">
    <location>
        <begin position="22"/>
        <end position="404"/>
    </location>
</feature>
<dbReference type="PANTHER" id="PTHR40124">
    <property type="match status" value="1"/>
</dbReference>
<keyword evidence="5" id="KW-0456">Lyase</keyword>
<evidence type="ECO:0000259" key="4">
    <source>
        <dbReference type="Pfam" id="PF21294"/>
    </source>
</evidence>
<dbReference type="GO" id="GO:0016829">
    <property type="term" value="F:lyase activity"/>
    <property type="evidence" value="ECO:0007669"/>
    <property type="project" value="UniProtKB-KW"/>
</dbReference>
<dbReference type="Pfam" id="PF21294">
    <property type="entry name" value="Polysacc_lyase_14"/>
    <property type="match status" value="1"/>
</dbReference>
<evidence type="ECO:0000256" key="1">
    <source>
        <dbReference type="SAM" id="MobiDB-lite"/>
    </source>
</evidence>
<feature type="transmembrane region" description="Helical" evidence="2">
    <location>
        <begin position="381"/>
        <end position="403"/>
    </location>
</feature>
<evidence type="ECO:0000256" key="2">
    <source>
        <dbReference type="SAM" id="Phobius"/>
    </source>
</evidence>
<dbReference type="InterPro" id="IPR048958">
    <property type="entry name" value="Polysacc_lyase_14"/>
</dbReference>
<keyword evidence="3" id="KW-0732">Signal</keyword>
<dbReference type="STRING" id="1296120.A0A1B9GNY0"/>
<feature type="compositionally biased region" description="Low complexity" evidence="1">
    <location>
        <begin position="105"/>
        <end position="129"/>
    </location>
</feature>
<proteinExistence type="predicted"/>
<dbReference type="OrthoDB" id="2395160at2759"/>
<evidence type="ECO:0000313" key="6">
    <source>
        <dbReference type="Proteomes" id="UP000092666"/>
    </source>
</evidence>
<feature type="region of interest" description="Disordered" evidence="1">
    <location>
        <begin position="80"/>
        <end position="130"/>
    </location>
</feature>
<dbReference type="SMR" id="A0A1B9GNY0"/>
<reference evidence="5 6" key="1">
    <citation type="submission" date="2013-07" db="EMBL/GenBank/DDBJ databases">
        <title>The Genome Sequence of Cryptococcus heveanensis BCC8398.</title>
        <authorList>
            <consortium name="The Broad Institute Genome Sequencing Platform"/>
            <person name="Cuomo C."/>
            <person name="Litvintseva A."/>
            <person name="Chen Y."/>
            <person name="Heitman J."/>
            <person name="Sun S."/>
            <person name="Springer D."/>
            <person name="Dromer F."/>
            <person name="Young S.K."/>
            <person name="Zeng Q."/>
            <person name="Gargeya S."/>
            <person name="Fitzgerald M."/>
            <person name="Abouelleil A."/>
            <person name="Alvarado L."/>
            <person name="Berlin A.M."/>
            <person name="Chapman S.B."/>
            <person name="Dewar J."/>
            <person name="Goldberg J."/>
            <person name="Griggs A."/>
            <person name="Gujja S."/>
            <person name="Hansen M."/>
            <person name="Howarth C."/>
            <person name="Imamovic A."/>
            <person name="Larimer J."/>
            <person name="McCowan C."/>
            <person name="Murphy C."/>
            <person name="Pearson M."/>
            <person name="Priest M."/>
            <person name="Roberts A."/>
            <person name="Saif S."/>
            <person name="Shea T."/>
            <person name="Sykes S."/>
            <person name="Wortman J."/>
            <person name="Nusbaum C."/>
            <person name="Birren B."/>
        </authorList>
    </citation>
    <scope>NUCLEOTIDE SEQUENCE [LARGE SCALE GENOMIC DNA]</scope>
    <source>
        <strain evidence="5 6">BCC8398</strain>
    </source>
</reference>
<dbReference type="PANTHER" id="PTHR40124:SF1">
    <property type="entry name" value="DISAGGREGATASE RELATED REPEAT PROTEIN"/>
    <property type="match status" value="1"/>
</dbReference>
<accession>A0A1B9GNY0</accession>
<organism evidence="5 6">
    <name type="scientific">Kwoniella heveanensis BCC8398</name>
    <dbReference type="NCBI Taxonomy" id="1296120"/>
    <lineage>
        <taxon>Eukaryota</taxon>
        <taxon>Fungi</taxon>
        <taxon>Dikarya</taxon>
        <taxon>Basidiomycota</taxon>
        <taxon>Agaricomycotina</taxon>
        <taxon>Tremellomycetes</taxon>
        <taxon>Tremellales</taxon>
        <taxon>Cryptococcaceae</taxon>
        <taxon>Kwoniella</taxon>
    </lineage>
</organism>
<sequence>MSPLAPLLLSALLAVSPIAQAVSLDSIVQSYGLTTASFNFTEPDETLNSADASSWILKEWTINAKRVDWGQSNIVFSPDPSTSTSTLVRRQESSTSTSKSKHSSHSSTASTSGASSTASATSVSYPASTNLAGEPPVLRIEYPKGSYSKKTGGTQFYSSPLNATGASVAAAAGNATTDGQYERMLLSYDVWFPVGYGWNQGGKLPGLRGGPDARGCSGGNETDGKSCFSTRLMWRSGGAGEVYAYIPTSQKGFCSQSQVTCNSDYGTSLARGSFSFVTGQWQTIQLLVVLNEVGTANGIVELWYNGVPALTFQNLVLRTSDSLASVGGLFFSTFFGGDDDSWASPTDQFVYYRNFQLFAGAGASNLTGAKAESGALRGVVAGGWSVLGGAFMGLVGIVVGMGLL</sequence>
<feature type="signal peptide" evidence="3">
    <location>
        <begin position="1"/>
        <end position="21"/>
    </location>
</feature>
<keyword evidence="2" id="KW-0812">Transmembrane</keyword>
<gene>
    <name evidence="5" type="ORF">I316_05648</name>
</gene>